<feature type="region of interest" description="Disordered" evidence="1">
    <location>
        <begin position="19"/>
        <end position="128"/>
    </location>
</feature>
<dbReference type="EMBL" id="JAZGSY010000177">
    <property type="protein sequence ID" value="KAL1839068.1"/>
    <property type="molecule type" value="Genomic_DNA"/>
</dbReference>
<accession>A0ABR3VBH1</accession>
<keyword evidence="3" id="KW-1185">Reference proteome</keyword>
<name>A0ABR3VBH1_HUMIN</name>
<evidence type="ECO:0000313" key="3">
    <source>
        <dbReference type="Proteomes" id="UP001583172"/>
    </source>
</evidence>
<evidence type="ECO:0000313" key="2">
    <source>
        <dbReference type="EMBL" id="KAL1839068.1"/>
    </source>
</evidence>
<protein>
    <submittedName>
        <fullName evidence="2">Uncharacterized protein</fullName>
    </submittedName>
</protein>
<reference evidence="2 3" key="1">
    <citation type="journal article" date="2024" name="Commun. Biol.">
        <title>Comparative genomic analysis of thermophilic fungi reveals convergent evolutionary adaptations and gene losses.</title>
        <authorList>
            <person name="Steindorff A.S."/>
            <person name="Aguilar-Pontes M.V."/>
            <person name="Robinson A.J."/>
            <person name="Andreopoulos B."/>
            <person name="LaButti K."/>
            <person name="Kuo A."/>
            <person name="Mondo S."/>
            <person name="Riley R."/>
            <person name="Otillar R."/>
            <person name="Haridas S."/>
            <person name="Lipzen A."/>
            <person name="Grimwood J."/>
            <person name="Schmutz J."/>
            <person name="Clum A."/>
            <person name="Reid I.D."/>
            <person name="Moisan M.C."/>
            <person name="Butler G."/>
            <person name="Nguyen T.T.M."/>
            <person name="Dewar K."/>
            <person name="Conant G."/>
            <person name="Drula E."/>
            <person name="Henrissat B."/>
            <person name="Hansel C."/>
            <person name="Singer S."/>
            <person name="Hutchinson M.I."/>
            <person name="de Vries R.P."/>
            <person name="Natvig D.O."/>
            <person name="Powell A.J."/>
            <person name="Tsang A."/>
            <person name="Grigoriev I.V."/>
        </authorList>
    </citation>
    <scope>NUCLEOTIDE SEQUENCE [LARGE SCALE GENOMIC DNA]</scope>
    <source>
        <strain evidence="2 3">CBS 620.91</strain>
    </source>
</reference>
<feature type="compositionally biased region" description="Basic and acidic residues" evidence="1">
    <location>
        <begin position="55"/>
        <end position="82"/>
    </location>
</feature>
<dbReference type="Proteomes" id="UP001583172">
    <property type="component" value="Unassembled WGS sequence"/>
</dbReference>
<comment type="caution">
    <text evidence="2">The sequence shown here is derived from an EMBL/GenBank/DDBJ whole genome shotgun (WGS) entry which is preliminary data.</text>
</comment>
<sequence>MTSSIGIPIKLLNEAQVRHLSSSSSNSQNKLAGKLTHRVPPPPAGPHRHPRNHLRHDLPRQADRGRGQHERPAQGHHRDGARRPRQPPRTGLHPRQPRALLYRPRHVEVRQQPCENEKPCSRQEAGEEEEEQALANQAFCLSTGTRQCSAAATCAVGASVWREEGRLLAGRGLAGAGGRGGNWRKKGRAVCLLGY</sequence>
<feature type="compositionally biased region" description="Basic and acidic residues" evidence="1">
    <location>
        <begin position="105"/>
        <end position="125"/>
    </location>
</feature>
<gene>
    <name evidence="2" type="ORF">VTJ49DRAFT_1898</name>
</gene>
<organism evidence="2 3">
    <name type="scientific">Humicola insolens</name>
    <name type="common">Soft-rot fungus</name>
    <dbReference type="NCBI Taxonomy" id="85995"/>
    <lineage>
        <taxon>Eukaryota</taxon>
        <taxon>Fungi</taxon>
        <taxon>Dikarya</taxon>
        <taxon>Ascomycota</taxon>
        <taxon>Pezizomycotina</taxon>
        <taxon>Sordariomycetes</taxon>
        <taxon>Sordariomycetidae</taxon>
        <taxon>Sordariales</taxon>
        <taxon>Chaetomiaceae</taxon>
        <taxon>Mycothermus</taxon>
    </lineage>
</organism>
<evidence type="ECO:0000256" key="1">
    <source>
        <dbReference type="SAM" id="MobiDB-lite"/>
    </source>
</evidence>
<proteinExistence type="predicted"/>